<evidence type="ECO:0000256" key="10">
    <source>
        <dbReference type="ARBA" id="ARBA00031499"/>
    </source>
</evidence>
<dbReference type="GO" id="GO:0004817">
    <property type="term" value="F:cysteine-tRNA ligase activity"/>
    <property type="evidence" value="ECO:0007669"/>
    <property type="project" value="UniProtKB-EC"/>
</dbReference>
<dbReference type="OMA" id="FHNDMKS"/>
<dbReference type="RefSeq" id="XP_003670959.1">
    <property type="nucleotide sequence ID" value="XM_003670911.1"/>
</dbReference>
<dbReference type="InterPro" id="IPR015803">
    <property type="entry name" value="Cys-tRNA-ligase"/>
</dbReference>
<dbReference type="InterPro" id="IPR024909">
    <property type="entry name" value="Cys-tRNA/MSH_ligase"/>
</dbReference>
<name>G0WD55_NAUDC</name>
<feature type="domain" description="tRNA synthetases class I catalytic" evidence="12">
    <location>
        <begin position="80"/>
        <end position="496"/>
    </location>
</feature>
<evidence type="ECO:0000313" key="14">
    <source>
        <dbReference type="Proteomes" id="UP000000689"/>
    </source>
</evidence>
<dbReference type="GO" id="GO:0005829">
    <property type="term" value="C:cytosol"/>
    <property type="evidence" value="ECO:0007669"/>
    <property type="project" value="EnsemblFungi"/>
</dbReference>
<dbReference type="GO" id="GO:0005739">
    <property type="term" value="C:mitochondrion"/>
    <property type="evidence" value="ECO:0007669"/>
    <property type="project" value="EnsemblFungi"/>
</dbReference>
<dbReference type="PRINTS" id="PR00983">
    <property type="entry name" value="TRNASYNTHCYS"/>
</dbReference>
<dbReference type="GO" id="GO:1990825">
    <property type="term" value="F:sequence-specific mRNA binding"/>
    <property type="evidence" value="ECO:0007669"/>
    <property type="project" value="EnsemblFungi"/>
</dbReference>
<dbReference type="GeneID" id="11497054"/>
<keyword evidence="9" id="KW-0030">Aminoacyl-tRNA synthetase</keyword>
<evidence type="ECO:0000256" key="4">
    <source>
        <dbReference type="ARBA" id="ARBA00022723"/>
    </source>
</evidence>
<dbReference type="GO" id="GO:0046872">
    <property type="term" value="F:metal ion binding"/>
    <property type="evidence" value="ECO:0007669"/>
    <property type="project" value="UniProtKB-KW"/>
</dbReference>
<evidence type="ECO:0000256" key="5">
    <source>
        <dbReference type="ARBA" id="ARBA00022741"/>
    </source>
</evidence>
<evidence type="ECO:0000256" key="3">
    <source>
        <dbReference type="ARBA" id="ARBA00022598"/>
    </source>
</evidence>
<dbReference type="CDD" id="cd00672">
    <property type="entry name" value="CysRS_core"/>
    <property type="match status" value="1"/>
</dbReference>
<protein>
    <recommendedName>
        <fullName evidence="2">cysteine--tRNA ligase</fullName>
        <ecNumber evidence="2">6.1.1.16</ecNumber>
    </recommendedName>
    <alternativeName>
        <fullName evidence="10">Cysteinyl-tRNA synthetase</fullName>
    </alternativeName>
</protein>
<keyword evidence="7" id="KW-0067">ATP-binding</keyword>
<evidence type="ECO:0000256" key="2">
    <source>
        <dbReference type="ARBA" id="ARBA00012832"/>
    </source>
</evidence>
<evidence type="ECO:0000256" key="1">
    <source>
        <dbReference type="ARBA" id="ARBA00001947"/>
    </source>
</evidence>
<dbReference type="Proteomes" id="UP000000689">
    <property type="component" value="Chromosome 6"/>
</dbReference>
<evidence type="ECO:0000256" key="7">
    <source>
        <dbReference type="ARBA" id="ARBA00022840"/>
    </source>
</evidence>
<dbReference type="HOGENOM" id="CLU_013528_3_1_1"/>
<keyword evidence="5" id="KW-0547">Nucleotide-binding</keyword>
<dbReference type="InterPro" id="IPR032678">
    <property type="entry name" value="tRNA-synt_1_cat_dom"/>
</dbReference>
<feature type="region of interest" description="Disordered" evidence="11">
    <location>
        <begin position="35"/>
        <end position="55"/>
    </location>
</feature>
<gene>
    <name evidence="13" type="primary">NDAI0F03980</name>
    <name evidence="13" type="ordered locus">NDAI_0F03980</name>
</gene>
<evidence type="ECO:0000313" key="13">
    <source>
        <dbReference type="EMBL" id="CCD25716.1"/>
    </source>
</evidence>
<dbReference type="eggNOG" id="KOG2007">
    <property type="taxonomic scope" value="Eukaryota"/>
</dbReference>
<dbReference type="STRING" id="1071378.G0WD55"/>
<dbReference type="InterPro" id="IPR014729">
    <property type="entry name" value="Rossmann-like_a/b/a_fold"/>
</dbReference>
<reference evidence="13 14" key="1">
    <citation type="journal article" date="2011" name="Proc. Natl. Acad. Sci. U.S.A.">
        <title>Evolutionary erosion of yeast sex chromosomes by mating-type switching accidents.</title>
        <authorList>
            <person name="Gordon J.L."/>
            <person name="Armisen D."/>
            <person name="Proux-Wera E."/>
            <person name="Oheigeartaigh S.S."/>
            <person name="Byrne K.P."/>
            <person name="Wolfe K.H."/>
        </authorList>
    </citation>
    <scope>NUCLEOTIDE SEQUENCE [LARGE SCALE GENOMIC DNA]</scope>
    <source>
        <strain evidence="14">ATCC 10597 / BCRC 20456 / CBS 421 / NBRC 0211 / NRRL Y-12639</strain>
    </source>
</reference>
<dbReference type="HAMAP" id="MF_00041">
    <property type="entry name" value="Cys_tRNA_synth"/>
    <property type="match status" value="1"/>
</dbReference>
<dbReference type="GO" id="GO:0006423">
    <property type="term" value="P:cysteinyl-tRNA aminoacylation"/>
    <property type="evidence" value="ECO:0007669"/>
    <property type="project" value="EnsemblFungi"/>
</dbReference>
<evidence type="ECO:0000256" key="11">
    <source>
        <dbReference type="SAM" id="MobiDB-lite"/>
    </source>
</evidence>
<dbReference type="NCBIfam" id="TIGR00435">
    <property type="entry name" value="cysS"/>
    <property type="match status" value="1"/>
</dbReference>
<proteinExistence type="inferred from homology"/>
<dbReference type="PANTHER" id="PTHR10890:SF3">
    <property type="entry name" value="CYSTEINE--TRNA LIGASE, CYTOPLASMIC"/>
    <property type="match status" value="1"/>
</dbReference>
<keyword evidence="3" id="KW-0436">Ligase</keyword>
<dbReference type="Pfam" id="PF01406">
    <property type="entry name" value="tRNA-synt_1e"/>
    <property type="match status" value="1"/>
</dbReference>
<dbReference type="KEGG" id="ndi:NDAI_0F03980"/>
<comment type="cofactor">
    <cofactor evidence="1">
        <name>Zn(2+)</name>
        <dbReference type="ChEBI" id="CHEBI:29105"/>
    </cofactor>
</comment>
<feature type="compositionally biased region" description="Basic and acidic residues" evidence="11">
    <location>
        <begin position="777"/>
        <end position="791"/>
    </location>
</feature>
<sequence>MHLWKLLRRLPTIIVKPTTSTIATTNIIPIPKMSTPTASQPKVAQPKWYKPSPKNDAATNSHVLKLYNTLTRTKEPFIPQSGTKQVSWYSCGPTVYDASHMGHARNYVSIDINRRIMENYFGYDINFVQNVTDIDDKIIIRARQNYLFEQYVKENSTAIDISYIKTALSEYITKNLKLEGGDEFQSWLSSIDLEKEKELNPKLPMHIKAIETALLALTSIPKNPEEINNFYNNVKDVLVPLLDEQLGSTLNDPELFRKLPAFWERQYDKDMAKLNVMPPSITTRVSEYIPEIIVFVEKIIANGYAYATSDGSVYFDTIKFDSASNHDYAKCQPWNKGQLDLIEDAEGSLSNFTNSNKKSKNDFALWKASKPGEPQWESPWGTGRPGWHIECSVMASDVHGQSMDIHSGGIDLAFPHHDNELAQSEAKFDNCQWVNYFLHTGHLHIEGQKMSKSLKNFITIEEALQKYSTRQLRLAFASVQWNNQLDFKESLINEVKSLETTFNNFFKNIRALNHDYISQLSHDNNAPISKKLTNLERDLLKNFHEAQDKVHVSFCDNLSTPQVLKTLSDLITLSNTYISNVGTNLKIEPLLGICKYVTKILDILGFPARSDQLGWVNVSSVETQESGSIEDVAMPYVKCLSTFRDQIRSLAISGADVKEFLKLTDNVRDQDLLNLNVALDDRNGQSALIKFLTTDEKNEMLKLNEEKLVKEQAKAQRKLEQERLKKQKEEERREKARVSPLEMFKTDAYSAWDEQGLPTKDKDGNDVTKSMTKKLKKQWDQQNKLHQEYFG</sequence>
<dbReference type="EMBL" id="HE580272">
    <property type="protein sequence ID" value="CCD25716.1"/>
    <property type="molecule type" value="Genomic_DNA"/>
</dbReference>
<feature type="compositionally biased region" description="Basic and acidic residues" evidence="11">
    <location>
        <begin position="720"/>
        <end position="737"/>
    </location>
</feature>
<feature type="region of interest" description="Disordered" evidence="11">
    <location>
        <begin position="754"/>
        <end position="791"/>
    </location>
</feature>
<dbReference type="GO" id="GO:0005524">
    <property type="term" value="F:ATP binding"/>
    <property type="evidence" value="ECO:0007669"/>
    <property type="project" value="UniProtKB-KW"/>
</dbReference>
<keyword evidence="14" id="KW-1185">Reference proteome</keyword>
<accession>G0WD55</accession>
<dbReference type="SUPFAM" id="SSF47323">
    <property type="entry name" value="Anticodon-binding domain of a subclass of class I aminoacyl-tRNA synthetases"/>
    <property type="match status" value="1"/>
</dbReference>
<dbReference type="EC" id="6.1.1.16" evidence="2"/>
<dbReference type="AlphaFoldDB" id="G0WD55"/>
<organism evidence="13 14">
    <name type="scientific">Naumovozyma dairenensis (strain ATCC 10597 / BCRC 20456 / CBS 421 / NBRC 0211 / NRRL Y-12639)</name>
    <name type="common">Saccharomyces dairenensis</name>
    <dbReference type="NCBI Taxonomy" id="1071378"/>
    <lineage>
        <taxon>Eukaryota</taxon>
        <taxon>Fungi</taxon>
        <taxon>Dikarya</taxon>
        <taxon>Ascomycota</taxon>
        <taxon>Saccharomycotina</taxon>
        <taxon>Saccharomycetes</taxon>
        <taxon>Saccharomycetales</taxon>
        <taxon>Saccharomycetaceae</taxon>
        <taxon>Naumovozyma</taxon>
    </lineage>
</organism>
<dbReference type="PANTHER" id="PTHR10890">
    <property type="entry name" value="CYSTEINYL-TRNA SYNTHETASE"/>
    <property type="match status" value="1"/>
</dbReference>
<dbReference type="Gene3D" id="3.40.50.620">
    <property type="entry name" value="HUPs"/>
    <property type="match status" value="1"/>
</dbReference>
<evidence type="ECO:0000256" key="6">
    <source>
        <dbReference type="ARBA" id="ARBA00022833"/>
    </source>
</evidence>
<keyword evidence="4" id="KW-0479">Metal-binding</keyword>
<evidence type="ECO:0000256" key="9">
    <source>
        <dbReference type="ARBA" id="ARBA00023146"/>
    </source>
</evidence>
<feature type="region of interest" description="Disordered" evidence="11">
    <location>
        <begin position="720"/>
        <end position="739"/>
    </location>
</feature>
<dbReference type="SUPFAM" id="SSF52374">
    <property type="entry name" value="Nucleotidylyl transferase"/>
    <property type="match status" value="1"/>
</dbReference>
<keyword evidence="6" id="KW-0862">Zinc</keyword>
<dbReference type="OrthoDB" id="438179at2759"/>
<evidence type="ECO:0000256" key="8">
    <source>
        <dbReference type="ARBA" id="ARBA00022917"/>
    </source>
</evidence>
<evidence type="ECO:0000259" key="12">
    <source>
        <dbReference type="Pfam" id="PF01406"/>
    </source>
</evidence>
<keyword evidence="8" id="KW-0648">Protein biosynthesis</keyword>
<dbReference type="InterPro" id="IPR009080">
    <property type="entry name" value="tRNAsynth_Ia_anticodon-bd"/>
</dbReference>